<feature type="domain" description="MYND-type" evidence="6">
    <location>
        <begin position="7"/>
        <end position="53"/>
    </location>
</feature>
<dbReference type="InterPro" id="IPR001214">
    <property type="entry name" value="SET_dom"/>
</dbReference>
<accession>A0A9Q0N9M1</accession>
<dbReference type="SMART" id="SM00317">
    <property type="entry name" value="SET"/>
    <property type="match status" value="1"/>
</dbReference>
<evidence type="ECO:0000259" key="5">
    <source>
        <dbReference type="PROSITE" id="PS50280"/>
    </source>
</evidence>
<dbReference type="InterPro" id="IPR046341">
    <property type="entry name" value="SET_dom_sf"/>
</dbReference>
<dbReference type="GO" id="GO:0008757">
    <property type="term" value="F:S-adenosylmethionine-dependent methyltransferase activity"/>
    <property type="evidence" value="ECO:0007669"/>
    <property type="project" value="UniProtKB-ARBA"/>
</dbReference>
<dbReference type="GO" id="GO:0008270">
    <property type="term" value="F:zinc ion binding"/>
    <property type="evidence" value="ECO:0007669"/>
    <property type="project" value="UniProtKB-KW"/>
</dbReference>
<dbReference type="GO" id="GO:0008170">
    <property type="term" value="F:N-methyltransferase activity"/>
    <property type="evidence" value="ECO:0007669"/>
    <property type="project" value="UniProtKB-ARBA"/>
</dbReference>
<reference evidence="7" key="1">
    <citation type="submission" date="2022-07" db="EMBL/GenBank/DDBJ databases">
        <authorList>
            <person name="Trinca V."/>
            <person name="Uliana J.V.C."/>
            <person name="Torres T.T."/>
            <person name="Ward R.J."/>
            <person name="Monesi N."/>
        </authorList>
    </citation>
    <scope>NUCLEOTIDE SEQUENCE</scope>
    <source>
        <strain evidence="7">HSMRA1968</strain>
        <tissue evidence="7">Whole embryos</tissue>
    </source>
</reference>
<dbReference type="PROSITE" id="PS50865">
    <property type="entry name" value="ZF_MYND_2"/>
    <property type="match status" value="1"/>
</dbReference>
<keyword evidence="8" id="KW-1185">Reference proteome</keyword>
<sequence>MNIDRHCATCLEIVEASRVRLCKTCKRRAYCSKNCRHLDRRTSGKGQGHKQWCKLRCGEEDIDWKICKVSGKGLGVIAKKKIPSMFRIIVEKGHNEDEEHPAINDLMPIGGTFYDKYNLNKFGSDGEDNGLYLRISRVNHSCKPNAAYMYDETFKVLILYSLTDIKIGQEITINYQQFDDVRCKTTPEDSRALLQQKWHITCPLDCFCYDKETAELMEQNRKNDKNLPTLSWKKALELIRELIRNYEKLGSPLCNYAQTFSDGYLLAKSKNDLGTAKCLIEALYTINFFILSPESEEVKRIAQLMNDIEV</sequence>
<evidence type="ECO:0000256" key="3">
    <source>
        <dbReference type="ARBA" id="ARBA00022833"/>
    </source>
</evidence>
<evidence type="ECO:0000256" key="4">
    <source>
        <dbReference type="PROSITE-ProRule" id="PRU00134"/>
    </source>
</evidence>
<dbReference type="Pfam" id="PF00856">
    <property type="entry name" value="SET"/>
    <property type="match status" value="1"/>
</dbReference>
<dbReference type="CDD" id="cd20071">
    <property type="entry name" value="SET_SMYD"/>
    <property type="match status" value="1"/>
</dbReference>
<dbReference type="PROSITE" id="PS50280">
    <property type="entry name" value="SET"/>
    <property type="match status" value="1"/>
</dbReference>
<evidence type="ECO:0000313" key="7">
    <source>
        <dbReference type="EMBL" id="KAJ6646346.1"/>
    </source>
</evidence>
<evidence type="ECO:0000256" key="1">
    <source>
        <dbReference type="ARBA" id="ARBA00022723"/>
    </source>
</evidence>
<dbReference type="PANTHER" id="PTHR47332">
    <property type="entry name" value="SET DOMAIN-CONTAINING PROTEIN 5"/>
    <property type="match status" value="1"/>
</dbReference>
<comment type="caution">
    <text evidence="7">The sequence shown here is derived from an EMBL/GenBank/DDBJ whole genome shotgun (WGS) entry which is preliminary data.</text>
</comment>
<keyword evidence="1" id="KW-0479">Metal-binding</keyword>
<dbReference type="GO" id="GO:0008276">
    <property type="term" value="F:protein methyltransferase activity"/>
    <property type="evidence" value="ECO:0007669"/>
    <property type="project" value="UniProtKB-ARBA"/>
</dbReference>
<organism evidence="7 8">
    <name type="scientific">Pseudolycoriella hygida</name>
    <dbReference type="NCBI Taxonomy" id="35572"/>
    <lineage>
        <taxon>Eukaryota</taxon>
        <taxon>Metazoa</taxon>
        <taxon>Ecdysozoa</taxon>
        <taxon>Arthropoda</taxon>
        <taxon>Hexapoda</taxon>
        <taxon>Insecta</taxon>
        <taxon>Pterygota</taxon>
        <taxon>Neoptera</taxon>
        <taxon>Endopterygota</taxon>
        <taxon>Diptera</taxon>
        <taxon>Nematocera</taxon>
        <taxon>Sciaroidea</taxon>
        <taxon>Sciaridae</taxon>
        <taxon>Pseudolycoriella</taxon>
    </lineage>
</organism>
<dbReference type="AlphaFoldDB" id="A0A9Q0N9M1"/>
<dbReference type="OrthoDB" id="438641at2759"/>
<dbReference type="SUPFAM" id="SSF82199">
    <property type="entry name" value="SET domain"/>
    <property type="match status" value="1"/>
</dbReference>
<gene>
    <name evidence="7" type="primary">set5</name>
    <name evidence="7" type="ORF">Bhyg_01557</name>
</gene>
<proteinExistence type="predicted"/>
<dbReference type="Gene3D" id="2.170.270.10">
    <property type="entry name" value="SET domain"/>
    <property type="match status" value="1"/>
</dbReference>
<name>A0A9Q0N9M1_9DIPT</name>
<protein>
    <submittedName>
        <fullName evidence="7">SET domain-containing protein 5</fullName>
    </submittedName>
</protein>
<feature type="domain" description="SET" evidence="5">
    <location>
        <begin position="62"/>
        <end position="176"/>
    </location>
</feature>
<dbReference type="InterPro" id="IPR053185">
    <property type="entry name" value="SET_domain_protein"/>
</dbReference>
<evidence type="ECO:0000259" key="6">
    <source>
        <dbReference type="PROSITE" id="PS50865"/>
    </source>
</evidence>
<evidence type="ECO:0000313" key="8">
    <source>
        <dbReference type="Proteomes" id="UP001151699"/>
    </source>
</evidence>
<dbReference type="InterPro" id="IPR002893">
    <property type="entry name" value="Znf_MYND"/>
</dbReference>
<keyword evidence="3" id="KW-0862">Zinc</keyword>
<dbReference type="SUPFAM" id="SSF144232">
    <property type="entry name" value="HIT/MYND zinc finger-like"/>
    <property type="match status" value="1"/>
</dbReference>
<keyword evidence="2 4" id="KW-0863">Zinc-finger</keyword>
<dbReference type="PANTHER" id="PTHR47332:SF4">
    <property type="entry name" value="SET DOMAIN-CONTAINING PROTEIN 5"/>
    <property type="match status" value="1"/>
</dbReference>
<dbReference type="Proteomes" id="UP001151699">
    <property type="component" value="Chromosome A"/>
</dbReference>
<dbReference type="EMBL" id="WJQU01000001">
    <property type="protein sequence ID" value="KAJ6646346.1"/>
    <property type="molecule type" value="Genomic_DNA"/>
</dbReference>
<evidence type="ECO:0000256" key="2">
    <source>
        <dbReference type="ARBA" id="ARBA00022771"/>
    </source>
</evidence>